<keyword evidence="1" id="KW-1133">Transmembrane helix</keyword>
<dbReference type="RefSeq" id="WP_344569531.1">
    <property type="nucleotide sequence ID" value="NZ_BAAARJ010000020.1"/>
</dbReference>
<feature type="transmembrane region" description="Helical" evidence="1">
    <location>
        <begin position="91"/>
        <end position="117"/>
    </location>
</feature>
<gene>
    <name evidence="2" type="ORF">GCM10009863_55100</name>
</gene>
<sequence>MLALRLTLSAPPLALLLRMLLLCSSAGVGLLLLTALGHALQHPEDPAPSVARLLWCLLPVIVTAQLSAALSRTEPRLEARTGLASAGLGPAGLPLLAALTAAVPCVAGSGVALLLVARRSGEDDLALPGALVDIPLPGLPLPVPASMTLLSAVPLVAAGAAAWAAWPRASGVTAGAPDAAPFGTSTGAASRERLDRRGAPVRSGLLWGGALTVSGLLLAAFSASGPAGLAAKSPGSVRHPVRAEDLMASPVPAGWTLAAFGLVLVGPALVALGGRLLAFGLPGPVRLLAGRALVNEAPYLGRPLGGLAVAAAAVVVFARIRGEGGAAAAARLPGPLAGLAVALTACCVVGTVLAALARSRHTRLPALRVLDRLGAARRVRRRVTLARMAVLTAVFVLLVWGAGVLAALPLS</sequence>
<feature type="transmembrane region" description="Helical" evidence="1">
    <location>
        <begin position="255"/>
        <end position="278"/>
    </location>
</feature>
<reference evidence="3" key="1">
    <citation type="journal article" date="2019" name="Int. J. Syst. Evol. Microbiol.">
        <title>The Global Catalogue of Microorganisms (GCM) 10K type strain sequencing project: providing services to taxonomists for standard genome sequencing and annotation.</title>
        <authorList>
            <consortium name="The Broad Institute Genomics Platform"/>
            <consortium name="The Broad Institute Genome Sequencing Center for Infectious Disease"/>
            <person name="Wu L."/>
            <person name="Ma J."/>
        </authorList>
    </citation>
    <scope>NUCLEOTIDE SEQUENCE [LARGE SCALE GENOMIC DNA]</scope>
    <source>
        <strain evidence="3">JCM 16373</strain>
    </source>
</reference>
<evidence type="ECO:0008006" key="4">
    <source>
        <dbReference type="Google" id="ProtNLM"/>
    </source>
</evidence>
<proteinExistence type="predicted"/>
<name>A0ABP6D035_9ACTN</name>
<feature type="transmembrane region" description="Helical" evidence="1">
    <location>
        <begin position="299"/>
        <end position="320"/>
    </location>
</feature>
<keyword evidence="3" id="KW-1185">Reference proteome</keyword>
<keyword evidence="1" id="KW-0472">Membrane</keyword>
<comment type="caution">
    <text evidence="2">The sequence shown here is derived from an EMBL/GenBank/DDBJ whole genome shotgun (WGS) entry which is preliminary data.</text>
</comment>
<evidence type="ECO:0000313" key="2">
    <source>
        <dbReference type="EMBL" id="GAA2632111.1"/>
    </source>
</evidence>
<feature type="transmembrane region" description="Helical" evidence="1">
    <location>
        <begin position="49"/>
        <end position="70"/>
    </location>
</feature>
<evidence type="ECO:0000256" key="1">
    <source>
        <dbReference type="SAM" id="Phobius"/>
    </source>
</evidence>
<evidence type="ECO:0000313" key="3">
    <source>
        <dbReference type="Proteomes" id="UP001501447"/>
    </source>
</evidence>
<dbReference type="Proteomes" id="UP001501447">
    <property type="component" value="Unassembled WGS sequence"/>
</dbReference>
<feature type="transmembrane region" description="Helical" evidence="1">
    <location>
        <begin position="332"/>
        <end position="357"/>
    </location>
</feature>
<organism evidence="2 3">
    <name type="scientific">Streptomyces axinellae</name>
    <dbReference type="NCBI Taxonomy" id="552788"/>
    <lineage>
        <taxon>Bacteria</taxon>
        <taxon>Bacillati</taxon>
        <taxon>Actinomycetota</taxon>
        <taxon>Actinomycetes</taxon>
        <taxon>Kitasatosporales</taxon>
        <taxon>Streptomycetaceae</taxon>
        <taxon>Streptomyces</taxon>
    </lineage>
</organism>
<feature type="transmembrane region" description="Helical" evidence="1">
    <location>
        <begin position="204"/>
        <end position="223"/>
    </location>
</feature>
<accession>A0ABP6D035</accession>
<protein>
    <recommendedName>
        <fullName evidence="4">Integral membrane protein</fullName>
    </recommendedName>
</protein>
<feature type="transmembrane region" description="Helical" evidence="1">
    <location>
        <begin position="385"/>
        <end position="408"/>
    </location>
</feature>
<keyword evidence="1" id="KW-0812">Transmembrane</keyword>
<dbReference type="EMBL" id="BAAARJ010000020">
    <property type="protein sequence ID" value="GAA2632111.1"/>
    <property type="molecule type" value="Genomic_DNA"/>
</dbReference>